<organism evidence="4 5">
    <name type="scientific">Coccomyxa viridis</name>
    <dbReference type="NCBI Taxonomy" id="1274662"/>
    <lineage>
        <taxon>Eukaryota</taxon>
        <taxon>Viridiplantae</taxon>
        <taxon>Chlorophyta</taxon>
        <taxon>core chlorophytes</taxon>
        <taxon>Trebouxiophyceae</taxon>
        <taxon>Trebouxiophyceae incertae sedis</taxon>
        <taxon>Coccomyxaceae</taxon>
        <taxon>Coccomyxa</taxon>
    </lineage>
</organism>
<evidence type="ECO:0000256" key="1">
    <source>
        <dbReference type="SAM" id="Coils"/>
    </source>
</evidence>
<reference evidence="4 5" key="1">
    <citation type="submission" date="2023-10" db="EMBL/GenBank/DDBJ databases">
        <authorList>
            <person name="Maclean D."/>
            <person name="Macfadyen A."/>
        </authorList>
    </citation>
    <scope>NUCLEOTIDE SEQUENCE [LARGE SCALE GENOMIC DNA]</scope>
</reference>
<dbReference type="AlphaFoldDB" id="A0AAV1I3Q9"/>
<proteinExistence type="predicted"/>
<sequence>MKSVCVLLCCCIAIVQASSVMAEGKHEGTERQMTSTSNAATELREAIGELKALLNAADDLQRSLQKATARHAGLLRSAQADLKQAAGNEGCQSGACGSQRKRQRPVPPSKADMWKRPLFALCMGLVGYWQFTRLRGRKRQAALDAMSGKREMLEHDAALAGPPRESGRISGEDEEFAAELRQAMAEEERHRSHDHFARSLMEDKWRPKSYVDRMQTLQGPQHSLRKRRMGDGAAQHAENTEQSPIPAVEYLLTATAQPQAPLQSRPMEDHQSVTSAGCHGLRADLQIPAMPARQAKG</sequence>
<evidence type="ECO:0000313" key="4">
    <source>
        <dbReference type="EMBL" id="CAK0779127.1"/>
    </source>
</evidence>
<feature type="signal peptide" evidence="3">
    <location>
        <begin position="1"/>
        <end position="17"/>
    </location>
</feature>
<name>A0AAV1I3Q9_9CHLO</name>
<dbReference type="EMBL" id="CAUYUE010000005">
    <property type="protein sequence ID" value="CAK0779127.1"/>
    <property type="molecule type" value="Genomic_DNA"/>
</dbReference>
<feature type="region of interest" description="Disordered" evidence="2">
    <location>
        <begin position="90"/>
        <end position="110"/>
    </location>
</feature>
<protein>
    <recommendedName>
        <fullName evidence="6">Transmembrane protein</fullName>
    </recommendedName>
</protein>
<feature type="coiled-coil region" evidence="1">
    <location>
        <begin position="43"/>
        <end position="70"/>
    </location>
</feature>
<evidence type="ECO:0008006" key="6">
    <source>
        <dbReference type="Google" id="ProtNLM"/>
    </source>
</evidence>
<keyword evidence="5" id="KW-1185">Reference proteome</keyword>
<feature type="region of interest" description="Disordered" evidence="2">
    <location>
        <begin position="220"/>
        <end position="241"/>
    </location>
</feature>
<keyword evidence="3" id="KW-0732">Signal</keyword>
<evidence type="ECO:0000256" key="2">
    <source>
        <dbReference type="SAM" id="MobiDB-lite"/>
    </source>
</evidence>
<feature type="region of interest" description="Disordered" evidence="2">
    <location>
        <begin position="256"/>
        <end position="276"/>
    </location>
</feature>
<evidence type="ECO:0000256" key="3">
    <source>
        <dbReference type="SAM" id="SignalP"/>
    </source>
</evidence>
<comment type="caution">
    <text evidence="4">The sequence shown here is derived from an EMBL/GenBank/DDBJ whole genome shotgun (WGS) entry which is preliminary data.</text>
</comment>
<evidence type="ECO:0000313" key="5">
    <source>
        <dbReference type="Proteomes" id="UP001314263"/>
    </source>
</evidence>
<gene>
    <name evidence="4" type="ORF">CVIRNUC_004701</name>
</gene>
<feature type="chain" id="PRO_5043359532" description="Transmembrane protein" evidence="3">
    <location>
        <begin position="18"/>
        <end position="297"/>
    </location>
</feature>
<dbReference type="Proteomes" id="UP001314263">
    <property type="component" value="Unassembled WGS sequence"/>
</dbReference>
<accession>A0AAV1I3Q9</accession>
<keyword evidence="1" id="KW-0175">Coiled coil</keyword>